<dbReference type="Pfam" id="PF08626">
    <property type="entry name" value="TRAPPC9-Trs120"/>
    <property type="match status" value="2"/>
</dbReference>
<dbReference type="Pfam" id="PF26251">
    <property type="entry name" value="TPR_TRAPPC9-Trs120"/>
    <property type="match status" value="1"/>
</dbReference>
<feature type="domain" description="Trs120/TRAPPC9 first Ig-like" evidence="5">
    <location>
        <begin position="640"/>
        <end position="739"/>
    </location>
</feature>
<keyword evidence="2" id="KW-0333">Golgi apparatus</keyword>
<evidence type="ECO:0000259" key="7">
    <source>
        <dbReference type="Pfam" id="PF26283"/>
    </source>
</evidence>
<sequence>MEPDVSVETGCMIRIAVLPVGAIPQAHLRDYASMLVRHRHVDLSSISSFYTEHQKSPFANQPWDSGTLRFKFMVGGSPLSPWEDFQSHRKILAVIGICHCPSSPDLQLVEEEFANACKGYSSALVKRCFAFCPADSQVEETEALMVLNVAVKLEFSVFLQLEDCDVQIDMEKRMFKWYPRMIVLQGQLGSAIMLPLHFDGSECYPVTLWAKPLLAMLWLAFVLVGDIHYFLFPLEDGGRRGDNLILFPPADHQTQQFHLQTMMQDIAASLLMEFEKWVLRAESSGTILKTPLDSQTSLSSEEVIKAKKRRLGRAQKTIGDYCLLAGSPVDANAHYSTALELARLTGDFFWYAGALEGSVCALLIDRMGQKDPVLEDEVRYRYNSVIVHYRKSFMQDNAQRWKVSTLSFELEATLKLVRFLCREHAKEVVELLMTAADGAKSLIDASDRLILFVEIARLFGTLGYQRKAAFFARQVAQLYMQQDDSLAAISAMQVLAMTTKAYRLQSRATLTKSLASSDEISDGGKLNPQSVVTLFESQWSTLQMVVLREILLSSVRAGDPLAAWSAAARLLRSYYPLITPAGQSGLASALTNAADRLPSGTRSADPALPFIRLHSFPVHSSQVDIVKRNPGREEWWLGSAPSGPFIYTPFSKGDPADSNKQELIWIVGEPVQVVVELVNPCGFDLTVDSIYLSVHSGNFDPFPMRVSLAPNSAKVIKLSGMPTSMGPVTIPGCTVHCFGVITEHLFKEVDNLLLGAAQGLVLSDPFRCCGGDGGVILFEGEIRDVLISLTNAGSVPVEQAHISLSGKNQDSVISVVYETLKSALPLKPGAEVAIPVTIKAWQLSTADLDSAGGKNTTSMGRLSKDGSSPMLLIHYAGTTVSAAQPLLVVPHVGAVASIMYICFVSSFRSLGPWAQSGATDVNSSPVPPGRRLVVPLHVCVLQGLSFVKARLLSMEIPAHVSETLPCLDKKSSNLISGAKPDSLVKIDPYRGSWGLRLLELELSNPTDVVFDIRVSVQLENKMKEDQSTFVVDASDFGYPETRIDRDYSARVLIPLEHFKLPILDGSFFIKDSKSDANQGSSRSSSFSEKNTKAELNASIKNLISRIKVKWQSGRSSSGELNIKDAILSALQTSAMDILLPDPLTFGFKLAKSSIPPADIVDLPKEANILAVPPGSKGSILAHEMTPFEVFVRNNTKEMIKMKLSITCRDVAGENCIDGSKATVIWAGVLSGISMEVPPLQEIKHAFSLYFLVPGEYTLVAAAVIDDANDILRARAKTNSPDEPIFCRGPPFHVKVIGTA</sequence>
<evidence type="ECO:0000256" key="1">
    <source>
        <dbReference type="ARBA" id="ARBA00004555"/>
    </source>
</evidence>
<dbReference type="PANTHER" id="PTHR21512:SF5">
    <property type="entry name" value="TRAFFICKING PROTEIN PARTICLE COMPLEX SUBUNIT 9"/>
    <property type="match status" value="1"/>
</dbReference>
<comment type="caution">
    <text evidence="8">The sequence shown here is derived from an EMBL/GenBank/DDBJ whole genome shotgun (WGS) entry which is preliminary data.</text>
</comment>
<dbReference type="InterPro" id="IPR058567">
    <property type="entry name" value="Ig_TRAPPC9_Trs120_3rd"/>
</dbReference>
<dbReference type="Pfam" id="PF26283">
    <property type="entry name" value="Ig_TRAPPC9-Trs120_4th"/>
    <property type="match status" value="1"/>
</dbReference>
<feature type="domain" description="Trs120/TRAPPC9 TPR region" evidence="4">
    <location>
        <begin position="426"/>
        <end position="592"/>
    </location>
</feature>
<reference evidence="8 9" key="1">
    <citation type="submission" date="2024-01" db="EMBL/GenBank/DDBJ databases">
        <title>Genome assemblies of Stephania.</title>
        <authorList>
            <person name="Yang L."/>
        </authorList>
    </citation>
    <scope>NUCLEOTIDE SEQUENCE [LARGE SCALE GENOMIC DNA]</scope>
    <source>
        <strain evidence="8">YNDBR</strain>
        <tissue evidence="8">Leaf</tissue>
    </source>
</reference>
<accession>A0AAP0HV42</accession>
<dbReference type="GO" id="GO:0005802">
    <property type="term" value="C:trans-Golgi network"/>
    <property type="evidence" value="ECO:0007669"/>
    <property type="project" value="TreeGrafter"/>
</dbReference>
<organism evidence="8 9">
    <name type="scientific">Stephania yunnanensis</name>
    <dbReference type="NCBI Taxonomy" id="152371"/>
    <lineage>
        <taxon>Eukaryota</taxon>
        <taxon>Viridiplantae</taxon>
        <taxon>Streptophyta</taxon>
        <taxon>Embryophyta</taxon>
        <taxon>Tracheophyta</taxon>
        <taxon>Spermatophyta</taxon>
        <taxon>Magnoliopsida</taxon>
        <taxon>Ranunculales</taxon>
        <taxon>Menispermaceae</taxon>
        <taxon>Menispermoideae</taxon>
        <taxon>Cissampelideae</taxon>
        <taxon>Stephania</taxon>
    </lineage>
</organism>
<dbReference type="Pfam" id="PF26254">
    <property type="entry name" value="Ig_TRAPPC9-Trs120_1st"/>
    <property type="match status" value="1"/>
</dbReference>
<evidence type="ECO:0000256" key="2">
    <source>
        <dbReference type="ARBA" id="ARBA00023034"/>
    </source>
</evidence>
<evidence type="ECO:0000259" key="4">
    <source>
        <dbReference type="Pfam" id="PF26251"/>
    </source>
</evidence>
<feature type="domain" description="Trs120/TRAPPC9 N-terminal" evidence="3">
    <location>
        <begin position="295"/>
        <end position="364"/>
    </location>
</feature>
<evidence type="ECO:0000313" key="8">
    <source>
        <dbReference type="EMBL" id="KAK9098429.1"/>
    </source>
</evidence>
<dbReference type="InterPro" id="IPR058563">
    <property type="entry name" value="Trs120_TRAPPC9_N"/>
</dbReference>
<name>A0AAP0HV42_9MAGN</name>
<keyword evidence="9" id="KW-1185">Reference proteome</keyword>
<dbReference type="InterPro" id="IPR058565">
    <property type="entry name" value="Ig_TRAPPC9_Trs120_1st"/>
</dbReference>
<feature type="domain" description="Trs120/TRAPPC9 fourth Ig-like" evidence="7">
    <location>
        <begin position="1172"/>
        <end position="1295"/>
    </location>
</feature>
<comment type="subcellular location">
    <subcellularLocation>
        <location evidence="1">Golgi apparatus</location>
    </subcellularLocation>
</comment>
<protein>
    <recommendedName>
        <fullName evidence="10">Trafficking protein particle complex II-specific subunit 120 homolog</fullName>
    </recommendedName>
</protein>
<evidence type="ECO:0000259" key="3">
    <source>
        <dbReference type="Pfam" id="PF08626"/>
    </source>
</evidence>
<dbReference type="InterPro" id="IPR013935">
    <property type="entry name" value="Trs120_TRAPPC9"/>
</dbReference>
<evidence type="ECO:0000259" key="5">
    <source>
        <dbReference type="Pfam" id="PF26254"/>
    </source>
</evidence>
<dbReference type="Pfam" id="PF26282">
    <property type="entry name" value="Ig_TRAPPC9-Trs120_3rd"/>
    <property type="match status" value="1"/>
</dbReference>
<dbReference type="Proteomes" id="UP001420932">
    <property type="component" value="Unassembled WGS sequence"/>
</dbReference>
<feature type="domain" description="Trs120/TRAPPC9 third Ig-like" evidence="6">
    <location>
        <begin position="977"/>
        <end position="1138"/>
    </location>
</feature>
<dbReference type="InterPro" id="IPR058564">
    <property type="entry name" value="TPR_TRAPPC9_Trs120"/>
</dbReference>
<dbReference type="InterPro" id="IPR058568">
    <property type="entry name" value="Ig_TRAPPC9_Trs120_4th"/>
</dbReference>
<evidence type="ECO:0000313" key="9">
    <source>
        <dbReference type="Proteomes" id="UP001420932"/>
    </source>
</evidence>
<proteinExistence type="predicted"/>
<feature type="domain" description="Trs120/TRAPPC9 N-terminal" evidence="3">
    <location>
        <begin position="9"/>
        <end position="143"/>
    </location>
</feature>
<dbReference type="PANTHER" id="PTHR21512">
    <property type="entry name" value="TRAFFICKING PROTEIN PARTICLE COMPLEX SUBUNIT 9"/>
    <property type="match status" value="1"/>
</dbReference>
<evidence type="ECO:0008006" key="10">
    <source>
        <dbReference type="Google" id="ProtNLM"/>
    </source>
</evidence>
<gene>
    <name evidence="8" type="ORF">Syun_025474</name>
</gene>
<dbReference type="EMBL" id="JBBNAF010000011">
    <property type="protein sequence ID" value="KAK9098429.1"/>
    <property type="molecule type" value="Genomic_DNA"/>
</dbReference>
<evidence type="ECO:0000259" key="6">
    <source>
        <dbReference type="Pfam" id="PF26282"/>
    </source>
</evidence>